<dbReference type="Pfam" id="PF00903">
    <property type="entry name" value="Glyoxalase"/>
    <property type="match status" value="1"/>
</dbReference>
<evidence type="ECO:0000313" key="2">
    <source>
        <dbReference type="EMBL" id="MBC8334234.1"/>
    </source>
</evidence>
<evidence type="ECO:0000259" key="1">
    <source>
        <dbReference type="PROSITE" id="PS51819"/>
    </source>
</evidence>
<proteinExistence type="predicted"/>
<comment type="caution">
    <text evidence="2">The sequence shown here is derived from an EMBL/GenBank/DDBJ whole genome shotgun (WGS) entry which is preliminary data.</text>
</comment>
<dbReference type="SUPFAM" id="SSF54593">
    <property type="entry name" value="Glyoxalase/Bleomycin resistance protein/Dihydroxybiphenyl dioxygenase"/>
    <property type="match status" value="1"/>
</dbReference>
<protein>
    <submittedName>
        <fullName evidence="2">VOC family protein</fullName>
    </submittedName>
</protein>
<reference evidence="2 3" key="1">
    <citation type="submission" date="2020-08" db="EMBL/GenBank/DDBJ databases">
        <title>Bridging the membrane lipid divide: bacteria of the FCB group superphylum have the potential to synthesize archaeal ether lipids.</title>
        <authorList>
            <person name="Villanueva L."/>
            <person name="Von Meijenfeldt F.A.B."/>
            <person name="Westbye A.B."/>
            <person name="Yadav S."/>
            <person name="Hopmans E.C."/>
            <person name="Dutilh B.E."/>
            <person name="Sinninghe Damste J.S."/>
        </authorList>
    </citation>
    <scope>NUCLEOTIDE SEQUENCE [LARGE SCALE GENOMIC DNA]</scope>
    <source>
        <strain evidence="2">NIOZ-UU36</strain>
    </source>
</reference>
<accession>A0A8J6NHL6</accession>
<dbReference type="CDD" id="cd06587">
    <property type="entry name" value="VOC"/>
    <property type="match status" value="1"/>
</dbReference>
<name>A0A8J6NHL6_9CHLR</name>
<dbReference type="InterPro" id="IPR029068">
    <property type="entry name" value="Glyas_Bleomycin-R_OHBP_Dase"/>
</dbReference>
<gene>
    <name evidence="2" type="ORF">H8E29_03125</name>
</gene>
<dbReference type="EMBL" id="JACNJN010000055">
    <property type="protein sequence ID" value="MBC8334234.1"/>
    <property type="molecule type" value="Genomic_DNA"/>
</dbReference>
<dbReference type="InterPro" id="IPR004360">
    <property type="entry name" value="Glyas_Fos-R_dOase_dom"/>
</dbReference>
<sequence length="123" mass="14394">MKPNLFDQCVTFLRTDNLDRTTQFYEGILELPMVRDQGTCRIYKSCANSYLGFCTHDEAPHAEGIILTLVSDDVARWYQRLKKKGVEITAPPLYNPKYQIYHFFFKDPNDYTLEIQSFDAPLE</sequence>
<dbReference type="InterPro" id="IPR037523">
    <property type="entry name" value="VOC_core"/>
</dbReference>
<dbReference type="Gene3D" id="3.10.180.10">
    <property type="entry name" value="2,3-Dihydroxybiphenyl 1,2-Dioxygenase, domain 1"/>
    <property type="match status" value="1"/>
</dbReference>
<dbReference type="PROSITE" id="PS51819">
    <property type="entry name" value="VOC"/>
    <property type="match status" value="1"/>
</dbReference>
<dbReference type="Proteomes" id="UP000614469">
    <property type="component" value="Unassembled WGS sequence"/>
</dbReference>
<feature type="domain" description="VOC" evidence="1">
    <location>
        <begin position="5"/>
        <end position="118"/>
    </location>
</feature>
<dbReference type="AlphaFoldDB" id="A0A8J6NHL6"/>
<organism evidence="2 3">
    <name type="scientific">Candidatus Desulfolinea nitratireducens</name>
    <dbReference type="NCBI Taxonomy" id="2841698"/>
    <lineage>
        <taxon>Bacteria</taxon>
        <taxon>Bacillati</taxon>
        <taxon>Chloroflexota</taxon>
        <taxon>Anaerolineae</taxon>
        <taxon>Anaerolineales</taxon>
        <taxon>Anaerolineales incertae sedis</taxon>
        <taxon>Candidatus Desulfolinea</taxon>
    </lineage>
</organism>
<evidence type="ECO:0000313" key="3">
    <source>
        <dbReference type="Proteomes" id="UP000614469"/>
    </source>
</evidence>